<keyword evidence="4 5" id="KW-0472">Membrane</keyword>
<keyword evidence="8" id="KW-1185">Reference proteome</keyword>
<protein>
    <submittedName>
        <fullName evidence="7">Proline-specific permease</fullName>
    </submittedName>
</protein>
<dbReference type="Pfam" id="PF00324">
    <property type="entry name" value="AA_permease"/>
    <property type="match status" value="1"/>
</dbReference>
<evidence type="ECO:0000256" key="2">
    <source>
        <dbReference type="ARBA" id="ARBA00022692"/>
    </source>
</evidence>
<feature type="transmembrane region" description="Helical" evidence="5">
    <location>
        <begin position="393"/>
        <end position="411"/>
    </location>
</feature>
<comment type="subcellular location">
    <subcellularLocation>
        <location evidence="1">Membrane</location>
        <topology evidence="1">Multi-pass membrane protein</topology>
    </subcellularLocation>
</comment>
<feature type="domain" description="Amino acid permease/ SLC12A" evidence="6">
    <location>
        <begin position="65"/>
        <end position="516"/>
    </location>
</feature>
<evidence type="ECO:0000313" key="7">
    <source>
        <dbReference type="EMBL" id="KAL2884768.1"/>
    </source>
</evidence>
<dbReference type="EMBL" id="JABSNW010000009">
    <property type="protein sequence ID" value="KAL2884768.1"/>
    <property type="molecule type" value="Genomic_DNA"/>
</dbReference>
<dbReference type="InterPro" id="IPR004841">
    <property type="entry name" value="AA-permease/SLC12A_dom"/>
</dbReference>
<dbReference type="Gene3D" id="1.20.1740.10">
    <property type="entry name" value="Amino acid/polyamine transporter I"/>
    <property type="match status" value="1"/>
</dbReference>
<feature type="transmembrane region" description="Helical" evidence="5">
    <location>
        <begin position="468"/>
        <end position="487"/>
    </location>
</feature>
<feature type="transmembrane region" description="Helical" evidence="5">
    <location>
        <begin position="146"/>
        <end position="168"/>
    </location>
</feature>
<evidence type="ECO:0000256" key="5">
    <source>
        <dbReference type="SAM" id="Phobius"/>
    </source>
</evidence>
<dbReference type="Proteomes" id="UP001610728">
    <property type="component" value="Unassembled WGS sequence"/>
</dbReference>
<feature type="transmembrane region" description="Helical" evidence="5">
    <location>
        <begin position="296"/>
        <end position="317"/>
    </location>
</feature>
<dbReference type="RefSeq" id="XP_070855949.1">
    <property type="nucleotide sequence ID" value="XM_071004461.1"/>
</dbReference>
<comment type="caution">
    <text evidence="7">The sequence shown here is derived from an EMBL/GenBank/DDBJ whole genome shotgun (WGS) entry which is preliminary data.</text>
</comment>
<keyword evidence="2 5" id="KW-0812">Transmembrane</keyword>
<dbReference type="PANTHER" id="PTHR43341">
    <property type="entry name" value="AMINO ACID PERMEASE"/>
    <property type="match status" value="1"/>
</dbReference>
<dbReference type="InterPro" id="IPR050524">
    <property type="entry name" value="APC_YAT"/>
</dbReference>
<evidence type="ECO:0000256" key="4">
    <source>
        <dbReference type="ARBA" id="ARBA00023136"/>
    </source>
</evidence>
<keyword evidence="3 5" id="KW-1133">Transmembrane helix</keyword>
<gene>
    <name evidence="7" type="ORF">HOO65_090063</name>
</gene>
<feature type="transmembrane region" description="Helical" evidence="5">
    <location>
        <begin position="89"/>
        <end position="111"/>
    </location>
</feature>
<proteinExistence type="predicted"/>
<evidence type="ECO:0000256" key="3">
    <source>
        <dbReference type="ARBA" id="ARBA00022989"/>
    </source>
</evidence>
<organism evidence="7 8">
    <name type="scientific">Ceratocystis lukuohia</name>
    <dbReference type="NCBI Taxonomy" id="2019550"/>
    <lineage>
        <taxon>Eukaryota</taxon>
        <taxon>Fungi</taxon>
        <taxon>Dikarya</taxon>
        <taxon>Ascomycota</taxon>
        <taxon>Pezizomycotina</taxon>
        <taxon>Sordariomycetes</taxon>
        <taxon>Hypocreomycetidae</taxon>
        <taxon>Microascales</taxon>
        <taxon>Ceratocystidaceae</taxon>
        <taxon>Ceratocystis</taxon>
    </lineage>
</organism>
<evidence type="ECO:0000313" key="8">
    <source>
        <dbReference type="Proteomes" id="UP001610728"/>
    </source>
</evidence>
<feature type="transmembrane region" description="Helical" evidence="5">
    <location>
        <begin position="175"/>
        <end position="196"/>
    </location>
</feature>
<dbReference type="PANTHER" id="PTHR43341:SF39">
    <property type="entry name" value="AMINO ACID TRANSPORTER (EUROFUNG)-RELATED"/>
    <property type="match status" value="1"/>
</dbReference>
<feature type="transmembrane region" description="Helical" evidence="5">
    <location>
        <begin position="507"/>
        <end position="530"/>
    </location>
</feature>
<feature type="transmembrane region" description="Helical" evidence="5">
    <location>
        <begin position="423"/>
        <end position="447"/>
    </location>
</feature>
<name>A0ABR4M921_9PEZI</name>
<evidence type="ECO:0000259" key="6">
    <source>
        <dbReference type="Pfam" id="PF00324"/>
    </source>
</evidence>
<feature type="transmembrane region" description="Helical" evidence="5">
    <location>
        <begin position="202"/>
        <end position="225"/>
    </location>
</feature>
<accession>A0ABR4M921</accession>
<sequence>MSSRPSLPPKTGSAASLAMIRSAPFWQLAWGAEALVDKKQGPDAKPASFPATDGFGLKRDLGSRHINMIALAGMIGTGLFLGSGQSLAIAGPAGALLAYIVMGFVAAGISFTTGEMTSFYPHTGGFIRHATKYVEPALGAATGWNFWYTIAIAVPAELSAAATLVQFWNTSINPGIWLTIFIVFIVTLNLCGVRLYGESEVLFASLKILLILGLIIGGIVINLGGAPNQEHLGFRYWRDPGPFNSYIKGGTAGRFLAWWKVMLSAAYSYGNIQIVAISGSEAQNPRYNIANATKKIFWRIALFYVTTVFVVTLIVPYNDPELKISTGNAAQSPFVIAFKRSGVSAVPSIINAVVCTSAISGSSACIYIASRTLYGLSLDGHAPRIFLRCNSQGVPYVAVGFTCLLLPLVYLNVNNNTSTVFSWFVNVTTLAGMIGWIVIEITYLRFLQALRTQGYTRDDLFYKGPLQPYLTWFSLIMISLIVIFSGWDVFVKGNFTAAGFISCYLNILIFIGTFAIGTCVIYPLCVCIFLKSEVVPLTEVDLAIDVKLVHDEKEAAKIYRKASTGIAHKAWKLLRENIF</sequence>
<reference evidence="7 8" key="1">
    <citation type="submission" date="2020-05" db="EMBL/GenBank/DDBJ databases">
        <title>Ceratocystis lukuohia genome.</title>
        <authorList>
            <person name="Harrington T.C."/>
            <person name="Kim K."/>
            <person name="Mayers C.G."/>
        </authorList>
    </citation>
    <scope>NUCLEOTIDE SEQUENCE [LARGE SCALE GENOMIC DNA]</scope>
    <source>
        <strain evidence="7 8">C4212</strain>
    </source>
</reference>
<evidence type="ECO:0000256" key="1">
    <source>
        <dbReference type="ARBA" id="ARBA00004141"/>
    </source>
</evidence>
<dbReference type="GeneID" id="98121287"/>
<feature type="transmembrane region" description="Helical" evidence="5">
    <location>
        <begin position="65"/>
        <end position="82"/>
    </location>
</feature>